<dbReference type="InterPro" id="IPR019096">
    <property type="entry name" value="YopX_protein"/>
</dbReference>
<evidence type="ECO:0000259" key="1">
    <source>
        <dbReference type="Pfam" id="PF09643"/>
    </source>
</evidence>
<protein>
    <recommendedName>
        <fullName evidence="1">YopX protein domain-containing protein</fullName>
    </recommendedName>
</protein>
<dbReference type="EMBL" id="AACRDA010000010">
    <property type="protein sequence ID" value="EAL7781410.1"/>
    <property type="molecule type" value="Genomic_DNA"/>
</dbReference>
<proteinExistence type="predicted"/>
<organism evidence="2">
    <name type="scientific">Campylobacter jejuni</name>
    <dbReference type="NCBI Taxonomy" id="197"/>
    <lineage>
        <taxon>Bacteria</taxon>
        <taxon>Pseudomonadati</taxon>
        <taxon>Campylobacterota</taxon>
        <taxon>Epsilonproteobacteria</taxon>
        <taxon>Campylobacterales</taxon>
        <taxon>Campylobacteraceae</taxon>
        <taxon>Campylobacter</taxon>
    </lineage>
</organism>
<gene>
    <name evidence="2" type="ORF">DVI07_06655</name>
</gene>
<evidence type="ECO:0000313" key="2">
    <source>
        <dbReference type="EMBL" id="EAL7781410.1"/>
    </source>
</evidence>
<dbReference type="RefSeq" id="WP_087685958.1">
    <property type="nucleotide sequence ID" value="NZ_NFMT01000017.1"/>
</dbReference>
<reference evidence="2" key="1">
    <citation type="submission" date="2018-07" db="EMBL/GenBank/DDBJ databases">
        <authorList>
            <consortium name="PulseNet: The National Subtyping Network for Foodborne Disease Surveillance"/>
            <person name="Tarr C.L."/>
            <person name="Trees E."/>
            <person name="Katz L.S."/>
            <person name="Carleton-Romer H.A."/>
            <person name="Stroika S."/>
            <person name="Kucerova Z."/>
            <person name="Roache K.F."/>
            <person name="Sabol A.L."/>
            <person name="Besser J."/>
            <person name="Gerner-Smidt P."/>
        </authorList>
    </citation>
    <scope>NUCLEOTIDE SEQUENCE</scope>
    <source>
        <strain evidence="2">PNUSAC005229</strain>
    </source>
</reference>
<feature type="domain" description="YopX protein" evidence="1">
    <location>
        <begin position="8"/>
        <end position="152"/>
    </location>
</feature>
<dbReference type="Gene3D" id="2.30.30.290">
    <property type="entry name" value="YopX-like domains"/>
    <property type="match status" value="1"/>
</dbReference>
<dbReference type="Pfam" id="PF09643">
    <property type="entry name" value="YopX"/>
    <property type="match status" value="1"/>
</dbReference>
<dbReference type="AlphaFoldDB" id="A0A694J002"/>
<dbReference type="InterPro" id="IPR023385">
    <property type="entry name" value="YopX-like_C"/>
</dbReference>
<dbReference type="SUPFAM" id="SSF159006">
    <property type="entry name" value="YopX-like"/>
    <property type="match status" value="1"/>
</dbReference>
<sequence>MKLSDSDFRVWDGEKYLVKKYEGGKYQLSHHCEGYAVGIIGDSKPVYEIKSGVESYEYGVDDYEYVENLCVNENECEIELFTGLKDKNGVRIYEGDILELFATGEIITGRVVYDKEKARFELVTSDEDIVDFTFYIDIEIIGNIHENAELLK</sequence>
<comment type="caution">
    <text evidence="2">The sequence shown here is derived from an EMBL/GenBank/DDBJ whole genome shotgun (WGS) entry which is preliminary data.</text>
</comment>
<accession>A0A694J002</accession>
<name>A0A694J002_CAMJU</name>